<name>A0A2M6UDR5_9BRAD</name>
<accession>A0A2M6UDR5</accession>
<organism evidence="1 2">
    <name type="scientific">Bradyrhizobium nitroreducens</name>
    <dbReference type="NCBI Taxonomy" id="709803"/>
    <lineage>
        <taxon>Bacteria</taxon>
        <taxon>Pseudomonadati</taxon>
        <taxon>Pseudomonadota</taxon>
        <taxon>Alphaproteobacteria</taxon>
        <taxon>Hyphomicrobiales</taxon>
        <taxon>Nitrobacteraceae</taxon>
        <taxon>Bradyrhizobium</taxon>
    </lineage>
</organism>
<dbReference type="AlphaFoldDB" id="A0A2M6UDR5"/>
<protein>
    <recommendedName>
        <fullName evidence="3">DUF3768 domain-containing protein</fullName>
    </recommendedName>
</protein>
<dbReference type="RefSeq" id="WP_145984347.1">
    <property type="nucleotide sequence ID" value="NZ_LFJC01000003.1"/>
</dbReference>
<comment type="caution">
    <text evidence="1">The sequence shown here is derived from an EMBL/GenBank/DDBJ whole genome shotgun (WGS) entry which is preliminary data.</text>
</comment>
<keyword evidence="2" id="KW-1185">Reference proteome</keyword>
<proteinExistence type="predicted"/>
<evidence type="ECO:0000313" key="2">
    <source>
        <dbReference type="Proteomes" id="UP000228930"/>
    </source>
</evidence>
<dbReference type="EMBL" id="LFJC01000003">
    <property type="protein sequence ID" value="PIT02744.1"/>
    <property type="molecule type" value="Genomic_DNA"/>
</dbReference>
<dbReference type="Pfam" id="PF12599">
    <property type="entry name" value="DUF3768"/>
    <property type="match status" value="1"/>
</dbReference>
<gene>
    <name evidence="1" type="ORF">TSA1_19790</name>
</gene>
<dbReference type="Proteomes" id="UP000228930">
    <property type="component" value="Unassembled WGS sequence"/>
</dbReference>
<sequence length="107" mass="11988">MERSSRIRALNDSFRQSFVGGVVMLSAGVDRLSPAAKSAVLSKIRMFSDFAPLEYSDEHDQIKIEVGGTKFSGQIEYYTRDLLFRSDDPADSGRTLRVLTVTKVDEH</sequence>
<reference evidence="1 2" key="1">
    <citation type="submission" date="2015-06" db="EMBL/GenBank/DDBJ databases">
        <title>Comparative genome analysis of nirS-carrying Bradyrhizobium sp. strains.</title>
        <authorList>
            <person name="Ishii S."/>
            <person name="Jang J."/>
            <person name="Nishizawa T."/>
            <person name="Senoo K."/>
        </authorList>
    </citation>
    <scope>NUCLEOTIDE SEQUENCE [LARGE SCALE GENOMIC DNA]</scope>
    <source>
        <strain evidence="1 2">TSA1</strain>
    </source>
</reference>
<dbReference type="InterPro" id="IPR022243">
    <property type="entry name" value="DUF3768"/>
</dbReference>
<evidence type="ECO:0008006" key="3">
    <source>
        <dbReference type="Google" id="ProtNLM"/>
    </source>
</evidence>
<evidence type="ECO:0000313" key="1">
    <source>
        <dbReference type="EMBL" id="PIT02744.1"/>
    </source>
</evidence>